<dbReference type="InterPro" id="IPR014710">
    <property type="entry name" value="RmlC-like_jellyroll"/>
</dbReference>
<feature type="domain" description="Cupin type-2" evidence="1">
    <location>
        <begin position="56"/>
        <end position="116"/>
    </location>
</feature>
<dbReference type="SUPFAM" id="SSF51182">
    <property type="entry name" value="RmlC-like cupins"/>
    <property type="match status" value="1"/>
</dbReference>
<dbReference type="InterPro" id="IPR013096">
    <property type="entry name" value="Cupin_2"/>
</dbReference>
<comment type="caution">
    <text evidence="2">The sequence shown here is derived from an EMBL/GenBank/DDBJ whole genome shotgun (WGS) entry which is preliminary data.</text>
</comment>
<protein>
    <submittedName>
        <fullName evidence="2">Cupin domain-containing protein</fullName>
    </submittedName>
</protein>
<reference evidence="3" key="1">
    <citation type="journal article" date="2019" name="Int. J. Syst. Evol. Microbiol.">
        <title>The Global Catalogue of Microorganisms (GCM) 10K type strain sequencing project: providing services to taxonomists for standard genome sequencing and annotation.</title>
        <authorList>
            <consortium name="The Broad Institute Genomics Platform"/>
            <consortium name="The Broad Institute Genome Sequencing Center for Infectious Disease"/>
            <person name="Wu L."/>
            <person name="Ma J."/>
        </authorList>
    </citation>
    <scope>NUCLEOTIDE SEQUENCE [LARGE SCALE GENOMIC DNA]</scope>
    <source>
        <strain evidence="3">JCM 19635</strain>
    </source>
</reference>
<organism evidence="2 3">
    <name type="scientific">Hymenobacter humi</name>
    <dbReference type="NCBI Taxonomy" id="1411620"/>
    <lineage>
        <taxon>Bacteria</taxon>
        <taxon>Pseudomonadati</taxon>
        <taxon>Bacteroidota</taxon>
        <taxon>Cytophagia</taxon>
        <taxon>Cytophagales</taxon>
        <taxon>Hymenobacteraceae</taxon>
        <taxon>Hymenobacter</taxon>
    </lineage>
</organism>
<dbReference type="RefSeq" id="WP_380207452.1">
    <property type="nucleotide sequence ID" value="NZ_JBHTEK010000007.1"/>
</dbReference>
<dbReference type="Gene3D" id="2.60.120.10">
    <property type="entry name" value="Jelly Rolls"/>
    <property type="match status" value="1"/>
</dbReference>
<evidence type="ECO:0000313" key="3">
    <source>
        <dbReference type="Proteomes" id="UP001596513"/>
    </source>
</evidence>
<accession>A0ABW2UEW4</accession>
<name>A0ABW2UEW4_9BACT</name>
<sequence length="121" mass="12785">MTSDQKALVTATVSTAHPMYPPLKCGSLLHGQHPSVGEQKGLVLLDKAGQKIIFKTFQAGETMPTHHHDAGDVLVAVLAGRLTITQEATSVDVAAGDYVIFPAGAPHSLACLEAARILIYR</sequence>
<gene>
    <name evidence="2" type="ORF">ACFQT0_31135</name>
</gene>
<dbReference type="InterPro" id="IPR011051">
    <property type="entry name" value="RmlC_Cupin_sf"/>
</dbReference>
<dbReference type="Proteomes" id="UP001596513">
    <property type="component" value="Unassembled WGS sequence"/>
</dbReference>
<proteinExistence type="predicted"/>
<dbReference type="EMBL" id="JBHTEK010000007">
    <property type="protein sequence ID" value="MFC7671367.1"/>
    <property type="molecule type" value="Genomic_DNA"/>
</dbReference>
<keyword evidence="3" id="KW-1185">Reference proteome</keyword>
<dbReference type="Pfam" id="PF07883">
    <property type="entry name" value="Cupin_2"/>
    <property type="match status" value="1"/>
</dbReference>
<evidence type="ECO:0000259" key="1">
    <source>
        <dbReference type="Pfam" id="PF07883"/>
    </source>
</evidence>
<evidence type="ECO:0000313" key="2">
    <source>
        <dbReference type="EMBL" id="MFC7671367.1"/>
    </source>
</evidence>